<proteinExistence type="predicted"/>
<dbReference type="EMBL" id="MU277197">
    <property type="protein sequence ID" value="KAI0064937.1"/>
    <property type="molecule type" value="Genomic_DNA"/>
</dbReference>
<reference evidence="1" key="2">
    <citation type="journal article" date="2022" name="New Phytol.">
        <title>Evolutionary transition to the ectomycorrhizal habit in the genomes of a hyperdiverse lineage of mushroom-forming fungi.</title>
        <authorList>
            <person name="Looney B."/>
            <person name="Miyauchi S."/>
            <person name="Morin E."/>
            <person name="Drula E."/>
            <person name="Courty P.E."/>
            <person name="Kohler A."/>
            <person name="Kuo A."/>
            <person name="LaButti K."/>
            <person name="Pangilinan J."/>
            <person name="Lipzen A."/>
            <person name="Riley R."/>
            <person name="Andreopoulos W."/>
            <person name="He G."/>
            <person name="Johnson J."/>
            <person name="Nolan M."/>
            <person name="Tritt A."/>
            <person name="Barry K.W."/>
            <person name="Grigoriev I.V."/>
            <person name="Nagy L.G."/>
            <person name="Hibbett D."/>
            <person name="Henrissat B."/>
            <person name="Matheny P.B."/>
            <person name="Labbe J."/>
            <person name="Martin F.M."/>
        </authorList>
    </citation>
    <scope>NUCLEOTIDE SEQUENCE</scope>
    <source>
        <strain evidence="1">HHB10654</strain>
    </source>
</reference>
<accession>A0ACB8T9H8</accession>
<name>A0ACB8T9H8_9AGAM</name>
<protein>
    <submittedName>
        <fullName evidence="1">Uncharacterized protein</fullName>
    </submittedName>
</protein>
<keyword evidence="2" id="KW-1185">Reference proteome</keyword>
<comment type="caution">
    <text evidence="1">The sequence shown here is derived from an EMBL/GenBank/DDBJ whole genome shotgun (WGS) entry which is preliminary data.</text>
</comment>
<reference evidence="1" key="1">
    <citation type="submission" date="2021-03" db="EMBL/GenBank/DDBJ databases">
        <authorList>
            <consortium name="DOE Joint Genome Institute"/>
            <person name="Ahrendt S."/>
            <person name="Looney B.P."/>
            <person name="Miyauchi S."/>
            <person name="Morin E."/>
            <person name="Drula E."/>
            <person name="Courty P.E."/>
            <person name="Chicoki N."/>
            <person name="Fauchery L."/>
            <person name="Kohler A."/>
            <person name="Kuo A."/>
            <person name="Labutti K."/>
            <person name="Pangilinan J."/>
            <person name="Lipzen A."/>
            <person name="Riley R."/>
            <person name="Andreopoulos W."/>
            <person name="He G."/>
            <person name="Johnson J."/>
            <person name="Barry K.W."/>
            <person name="Grigoriev I.V."/>
            <person name="Nagy L."/>
            <person name="Hibbett D."/>
            <person name="Henrissat B."/>
            <person name="Matheny P.B."/>
            <person name="Labbe J."/>
            <person name="Martin F."/>
        </authorList>
    </citation>
    <scope>NUCLEOTIDE SEQUENCE</scope>
    <source>
        <strain evidence="1">HHB10654</strain>
    </source>
</reference>
<dbReference type="Proteomes" id="UP000814140">
    <property type="component" value="Unassembled WGS sequence"/>
</dbReference>
<sequence>MEDDGEPNIEDEPLDIDEEPGTAANLAYLTRHVPQHISETKNLLYGLSSDPPFDASYYPPSSYWTSAEKSLFFHGLSIYSRFRPDMIAAHIGTKTVADVALYLELIRTTAAASTSSAYADITRDRFAQAYEVSPELISFEDEQSSLFSTAEPHLDLETRTRLREDEEYAFRKASRARRGSGTGQTRDRAGQKERKAALDDWLEERNKEWRIEDTLGQLDVPKLTVLDRILREDEEPFDVLDVENDPVFTDKGLGGTVNDSSIDPVLLAESSRALASRTLASSDLVDPSRPSTPPPAGSPGLTLLPKDLIPAELSPGSRRRLQKRLFMRKKRAAAQGTVPSTSLRRLKPGRKTKSEELLPEELVLDEQSGPEIDEHEVSAGMRTESPGAGPSKEKKRKKPKKRGLTLPYKIKHELQDAQVTAAYLRDQGLGLFQLAALGRIMRSYTQLDPTVPDTVNRYISMATVGILNALLVEFIRDLMHRAITVRELDFTLKARTKVWRIGKRRTVKGKNVRRALDLMGADHLNKAAHFSAVCDDFSDVEGDDEDEEEEDSPSPKAAKRKAAMIEDDEGDDETDVEAKTAKRASLSRHRKQLHRSIYPPFVHAPDLVPRSHPFGVDVRGKSPATSGHRHRPRQDQDDVDEDENLMSSDTDKEALDAELEAEERIDAEDMRAAAKYEREVWTDLQKTIDSDDGKEEPARTSKRKKRTGEVQSDSEFADLKKPKRRKVKKNDGAMNMPPDGVKVKSAVFVDSLSE</sequence>
<gene>
    <name evidence="1" type="ORF">BV25DRAFT_1989669</name>
</gene>
<evidence type="ECO:0000313" key="1">
    <source>
        <dbReference type="EMBL" id="KAI0064937.1"/>
    </source>
</evidence>
<organism evidence="1 2">
    <name type="scientific">Artomyces pyxidatus</name>
    <dbReference type="NCBI Taxonomy" id="48021"/>
    <lineage>
        <taxon>Eukaryota</taxon>
        <taxon>Fungi</taxon>
        <taxon>Dikarya</taxon>
        <taxon>Basidiomycota</taxon>
        <taxon>Agaricomycotina</taxon>
        <taxon>Agaricomycetes</taxon>
        <taxon>Russulales</taxon>
        <taxon>Auriscalpiaceae</taxon>
        <taxon>Artomyces</taxon>
    </lineage>
</organism>
<evidence type="ECO:0000313" key="2">
    <source>
        <dbReference type="Proteomes" id="UP000814140"/>
    </source>
</evidence>